<proteinExistence type="predicted"/>
<sequence length="48" mass="5648">MHTYRVWFTNDTAVMIDALDEYDAERIITQGLKDGTYYGKVKSFEQLN</sequence>
<protein>
    <submittedName>
        <fullName evidence="2">Uncharacterized protein</fullName>
    </submittedName>
</protein>
<reference evidence="2" key="1">
    <citation type="submission" date="2020-03" db="EMBL/GenBank/DDBJ databases">
        <title>The deep terrestrial virosphere.</title>
        <authorList>
            <person name="Holmfeldt K."/>
            <person name="Nilsson E."/>
            <person name="Simone D."/>
            <person name="Lopez-Fernandez M."/>
            <person name="Wu X."/>
            <person name="de Brujin I."/>
            <person name="Lundin D."/>
            <person name="Andersson A."/>
            <person name="Bertilsson S."/>
            <person name="Dopson M."/>
        </authorList>
    </citation>
    <scope>NUCLEOTIDE SEQUENCE</scope>
    <source>
        <strain evidence="2">MM415A00374</strain>
        <strain evidence="1">MM415B00446</strain>
    </source>
</reference>
<accession>A0A6M3KLH5</accession>
<name>A0A6M3KLH5_9ZZZZ</name>
<gene>
    <name evidence="2" type="ORF">MM415A00374_0034</name>
    <name evidence="1" type="ORF">MM415B00446_0029</name>
</gene>
<dbReference type="EMBL" id="MT141530">
    <property type="protein sequence ID" value="QJA65005.1"/>
    <property type="molecule type" value="Genomic_DNA"/>
</dbReference>
<evidence type="ECO:0000313" key="2">
    <source>
        <dbReference type="EMBL" id="QJA82722.1"/>
    </source>
</evidence>
<dbReference type="AlphaFoldDB" id="A0A6M3KLH5"/>
<dbReference type="EMBL" id="MT142494">
    <property type="protein sequence ID" value="QJA82722.1"/>
    <property type="molecule type" value="Genomic_DNA"/>
</dbReference>
<organism evidence="2">
    <name type="scientific">viral metagenome</name>
    <dbReference type="NCBI Taxonomy" id="1070528"/>
    <lineage>
        <taxon>unclassified sequences</taxon>
        <taxon>metagenomes</taxon>
        <taxon>organismal metagenomes</taxon>
    </lineage>
</organism>
<evidence type="ECO:0000313" key="1">
    <source>
        <dbReference type="EMBL" id="QJA65005.1"/>
    </source>
</evidence>